<dbReference type="EC" id="4.3.2.5" evidence="1"/>
<protein>
    <recommendedName>
        <fullName evidence="1">peptidylamidoglycolate lyase</fullName>
        <ecNumber evidence="1">4.3.2.5</ecNumber>
    </recommendedName>
</protein>
<feature type="binding site" evidence="8">
    <location>
        <position position="245"/>
    </location>
    <ligand>
        <name>a protein</name>
        <dbReference type="ChEBI" id="CHEBI:16541"/>
    </ligand>
    <ligandPart>
        <name>C-terminal Xaa-(2S)-2-hydroxyglycine residue</name>
        <dbReference type="ChEBI" id="CHEBI:142768"/>
    </ligandPart>
</feature>
<feature type="binding site" evidence="9">
    <location>
        <position position="323"/>
    </location>
    <ligand>
        <name>Zn(2+)</name>
        <dbReference type="ChEBI" id="CHEBI:29105"/>
        <note>catalytic</note>
    </ligand>
</feature>
<dbReference type="CDD" id="cd14958">
    <property type="entry name" value="NHL_PAL_like"/>
    <property type="match status" value="1"/>
</dbReference>
<gene>
    <name evidence="14" type="ORF">RUM43_005233</name>
</gene>
<keyword evidence="6" id="KW-0325">Glycoprotein</keyword>
<comment type="cofactor">
    <cofactor evidence="9">
        <name>Zn(2+)</name>
        <dbReference type="ChEBI" id="CHEBI:29105"/>
    </cofactor>
    <text evidence="9">Binds one Zn(2+) ion per subunit.</text>
</comment>
<evidence type="ECO:0000256" key="7">
    <source>
        <dbReference type="ARBA" id="ARBA00023239"/>
    </source>
</evidence>
<keyword evidence="9" id="KW-0106">Calcium</keyword>
<dbReference type="GO" id="GO:0004598">
    <property type="term" value="F:peptidylamidoglycolate lyase activity"/>
    <property type="evidence" value="ECO:0007669"/>
    <property type="project" value="UniProtKB-EC"/>
</dbReference>
<feature type="binding site" evidence="9">
    <location>
        <position position="116"/>
    </location>
    <ligand>
        <name>Ca(2+)</name>
        <dbReference type="ChEBI" id="CHEBI:29108"/>
        <note>structural</note>
    </ligand>
</feature>
<feature type="repeat" description="NHL" evidence="11">
    <location>
        <begin position="99"/>
        <end position="140"/>
    </location>
</feature>
<feature type="binding site" evidence="9">
    <location>
        <position position="49"/>
    </location>
    <ligand>
        <name>Ca(2+)</name>
        <dbReference type="ChEBI" id="CHEBI:29108"/>
        <note>structural</note>
    </ligand>
</feature>
<evidence type="ECO:0000256" key="13">
    <source>
        <dbReference type="SAM" id="SignalP"/>
    </source>
</evidence>
<feature type="disulfide bond" evidence="10">
    <location>
        <begin position="172"/>
        <end position="193"/>
    </location>
</feature>
<keyword evidence="12" id="KW-0472">Membrane</keyword>
<dbReference type="InterPro" id="IPR000720">
    <property type="entry name" value="PHM/PAL"/>
</dbReference>
<dbReference type="PANTHER" id="PTHR10680:SF14">
    <property type="entry name" value="PEPTIDYL-GLYCINE ALPHA-AMIDATING MONOOXYGENASE"/>
    <property type="match status" value="1"/>
</dbReference>
<dbReference type="AlphaFoldDB" id="A0AAN8SBN6"/>
<dbReference type="Gene3D" id="2.120.10.30">
    <property type="entry name" value="TolB, C-terminal domain"/>
    <property type="match status" value="1"/>
</dbReference>
<keyword evidence="2 9" id="KW-0479">Metal-binding</keyword>
<evidence type="ECO:0000256" key="11">
    <source>
        <dbReference type="PROSITE-ProRule" id="PRU00504"/>
    </source>
</evidence>
<dbReference type="Pfam" id="PF01436">
    <property type="entry name" value="NHL"/>
    <property type="match status" value="2"/>
</dbReference>
<feature type="binding site" evidence="9">
    <location>
        <position position="229"/>
    </location>
    <ligand>
        <name>Zn(2+)</name>
        <dbReference type="ChEBI" id="CHEBI:29105"/>
        <note>catalytic</note>
    </ligand>
</feature>
<feature type="chain" id="PRO_5042905682" description="peptidylamidoglycolate lyase" evidence="13">
    <location>
        <begin position="21"/>
        <end position="441"/>
    </location>
</feature>
<evidence type="ECO:0000256" key="6">
    <source>
        <dbReference type="ARBA" id="ARBA00023180"/>
    </source>
</evidence>
<feature type="repeat" description="NHL" evidence="11">
    <location>
        <begin position="163"/>
        <end position="203"/>
    </location>
</feature>
<evidence type="ECO:0000313" key="15">
    <source>
        <dbReference type="Proteomes" id="UP001372834"/>
    </source>
</evidence>
<dbReference type="Proteomes" id="UP001372834">
    <property type="component" value="Unassembled WGS sequence"/>
</dbReference>
<keyword evidence="12" id="KW-0812">Transmembrane</keyword>
<dbReference type="GO" id="GO:0046872">
    <property type="term" value="F:metal ion binding"/>
    <property type="evidence" value="ECO:0007669"/>
    <property type="project" value="UniProtKB-KW"/>
</dbReference>
<name>A0AAN8SBN6_POLSC</name>
<evidence type="ECO:0000256" key="12">
    <source>
        <dbReference type="SAM" id="Phobius"/>
    </source>
</evidence>
<keyword evidence="9" id="KW-0862">Zinc</keyword>
<keyword evidence="3 13" id="KW-0732">Signal</keyword>
<accession>A0AAN8SBN6</accession>
<keyword evidence="7" id="KW-0456">Lyase</keyword>
<evidence type="ECO:0000256" key="8">
    <source>
        <dbReference type="PIRSR" id="PIRSR600720-1"/>
    </source>
</evidence>
<organism evidence="14 15">
    <name type="scientific">Polyplax serrata</name>
    <name type="common">Common mouse louse</name>
    <dbReference type="NCBI Taxonomy" id="468196"/>
    <lineage>
        <taxon>Eukaryota</taxon>
        <taxon>Metazoa</taxon>
        <taxon>Ecdysozoa</taxon>
        <taxon>Arthropoda</taxon>
        <taxon>Hexapoda</taxon>
        <taxon>Insecta</taxon>
        <taxon>Pterygota</taxon>
        <taxon>Neoptera</taxon>
        <taxon>Paraneoptera</taxon>
        <taxon>Psocodea</taxon>
        <taxon>Troctomorpha</taxon>
        <taxon>Phthiraptera</taxon>
        <taxon>Anoplura</taxon>
        <taxon>Polyplacidae</taxon>
        <taxon>Polyplax</taxon>
    </lineage>
</organism>
<dbReference type="InterPro" id="IPR001258">
    <property type="entry name" value="NHL_repeat"/>
</dbReference>
<dbReference type="EMBL" id="JAWJWE010000002">
    <property type="protein sequence ID" value="KAK6643723.1"/>
    <property type="molecule type" value="Genomic_DNA"/>
</dbReference>
<evidence type="ECO:0000256" key="3">
    <source>
        <dbReference type="ARBA" id="ARBA00022729"/>
    </source>
</evidence>
<reference evidence="14 15" key="1">
    <citation type="submission" date="2023-10" db="EMBL/GenBank/DDBJ databases">
        <title>Genomes of two closely related lineages of the louse Polyplax serrata with different host specificities.</title>
        <authorList>
            <person name="Martinu J."/>
            <person name="Tarabai H."/>
            <person name="Stefka J."/>
            <person name="Hypsa V."/>
        </authorList>
    </citation>
    <scope>NUCLEOTIDE SEQUENCE [LARGE SCALE GENOMIC DNA]</scope>
    <source>
        <strain evidence="14">HR10_N</strain>
    </source>
</reference>
<dbReference type="GO" id="GO:0005576">
    <property type="term" value="C:extracellular region"/>
    <property type="evidence" value="ECO:0007669"/>
    <property type="project" value="TreeGrafter"/>
</dbReference>
<dbReference type="GO" id="GO:0016020">
    <property type="term" value="C:membrane"/>
    <property type="evidence" value="ECO:0007669"/>
    <property type="project" value="InterPro"/>
</dbReference>
<dbReference type="PANTHER" id="PTHR10680">
    <property type="entry name" value="PEPTIDYL-GLYCINE ALPHA-AMIDATING MONOOXYGENASE"/>
    <property type="match status" value="1"/>
</dbReference>
<dbReference type="InterPro" id="IPR011042">
    <property type="entry name" value="6-blade_b-propeller_TolB-like"/>
</dbReference>
<evidence type="ECO:0000256" key="10">
    <source>
        <dbReference type="PIRSR" id="PIRSR600720-3"/>
    </source>
</evidence>
<dbReference type="GO" id="GO:0006518">
    <property type="term" value="P:peptide metabolic process"/>
    <property type="evidence" value="ECO:0007669"/>
    <property type="project" value="InterPro"/>
</dbReference>
<evidence type="ECO:0000256" key="4">
    <source>
        <dbReference type="ARBA" id="ARBA00022737"/>
    </source>
</evidence>
<evidence type="ECO:0000256" key="1">
    <source>
        <dbReference type="ARBA" id="ARBA00012343"/>
    </source>
</evidence>
<comment type="caution">
    <text evidence="14">The sequence shown here is derived from an EMBL/GenBank/DDBJ whole genome shotgun (WGS) entry which is preliminary data.</text>
</comment>
<keyword evidence="4" id="KW-0677">Repeat</keyword>
<feature type="signal peptide" evidence="13">
    <location>
        <begin position="1"/>
        <end position="20"/>
    </location>
</feature>
<feature type="transmembrane region" description="Helical" evidence="12">
    <location>
        <begin position="389"/>
        <end position="408"/>
    </location>
</feature>
<evidence type="ECO:0000256" key="9">
    <source>
        <dbReference type="PIRSR" id="PIRSR600720-2"/>
    </source>
</evidence>
<keyword evidence="5 10" id="KW-1015">Disulfide bond</keyword>
<feature type="binding site" evidence="8">
    <location>
        <position position="192"/>
    </location>
    <ligand>
        <name>a protein</name>
        <dbReference type="ChEBI" id="CHEBI:16541"/>
    </ligand>
    <ligandPart>
        <name>C-terminal Xaa-(2S)-2-hydroxyglycine residue</name>
        <dbReference type="ChEBI" id="CHEBI:142768"/>
    </ligandPart>
</feature>
<keyword evidence="12" id="KW-1133">Transmembrane helix</keyword>
<evidence type="ECO:0000256" key="2">
    <source>
        <dbReference type="ARBA" id="ARBA00022723"/>
    </source>
</evidence>
<evidence type="ECO:0000256" key="5">
    <source>
        <dbReference type="ARBA" id="ARBA00023157"/>
    </source>
</evidence>
<dbReference type="PROSITE" id="PS51125">
    <property type="entry name" value="NHL"/>
    <property type="match status" value="2"/>
</dbReference>
<feature type="binding site" evidence="9">
    <location>
        <position position="114"/>
    </location>
    <ligand>
        <name>Zn(2+)</name>
        <dbReference type="ChEBI" id="CHEBI:29105"/>
        <note>catalytic</note>
    </ligand>
</feature>
<dbReference type="SUPFAM" id="SSF101898">
    <property type="entry name" value="NHL repeat"/>
    <property type="match status" value="1"/>
</dbReference>
<feature type="binding site" evidence="8">
    <location>
        <position position="62"/>
    </location>
    <ligand>
        <name>a protein</name>
        <dbReference type="ChEBI" id="CHEBI:16541"/>
    </ligand>
    <ligandPart>
        <name>C-terminal Xaa-(2S)-2-hydroxyglycine residue</name>
        <dbReference type="ChEBI" id="CHEBI:142768"/>
    </ligandPart>
</feature>
<feature type="binding site" evidence="9">
    <location>
        <position position="324"/>
    </location>
    <ligand>
        <name>Ca(2+)</name>
        <dbReference type="ChEBI" id="CHEBI:29108"/>
        <note>structural</note>
    </ligand>
</feature>
<proteinExistence type="predicted"/>
<dbReference type="PRINTS" id="PR00790">
    <property type="entry name" value="PAMONOXGNASE"/>
</dbReference>
<evidence type="ECO:0000313" key="14">
    <source>
        <dbReference type="EMBL" id="KAK6643723.1"/>
    </source>
</evidence>
<sequence>MTYKLILIFMYSWLLTPFNCDYVDEIGEYNYSPENEWPEYKKFGQISGVAVDVMDNVYVFHRGDRVWDHLTFSELNMFRNIAGGPISEDTIVSLNAVSGALLTKTGSHLFYMPHGLTVDHENNIWVTDVALHQVFKFSPLITLKGETNSKLGKPLLSLGIAFKPGCGDNQFCKPTDVAVDKSNNDFFVSDGYCNSRIIKYNQNGQKLFEIGRTAIGNPQNDLYMLNVPHAVTIAEKENVLYVADRENFRVISYDSKNGRSKNVFAAELKRQVFSVAVSNIRNANDILFVLTNSSTYPKVVSTYDTVTRMDLHLFAPSNLRNPHDLAVTRSGLFCFIVELNPCKIWKFKLEMVRNQKGELTSTTIKAVGKMDSANNEVIKTLQSEGDSTLLTIGLVVFFVVISFILFLYHYMKRRGYRRDELRRLILDGDDEDPSTGEIRLN</sequence>